<comment type="caution">
    <text evidence="2">The sequence shown here is derived from an EMBL/GenBank/DDBJ whole genome shotgun (WGS) entry which is preliminary data.</text>
</comment>
<dbReference type="EMBL" id="JAUEPR010000011">
    <property type="protein sequence ID" value="KAK0479549.1"/>
    <property type="molecule type" value="Genomic_DNA"/>
</dbReference>
<keyword evidence="3" id="KW-1185">Reference proteome</keyword>
<reference evidence="2" key="1">
    <citation type="submission" date="2023-06" db="EMBL/GenBank/DDBJ databases">
        <authorList>
            <consortium name="Lawrence Berkeley National Laboratory"/>
            <person name="Ahrendt S."/>
            <person name="Sahu N."/>
            <person name="Indic B."/>
            <person name="Wong-Bajracharya J."/>
            <person name="Merenyi Z."/>
            <person name="Ke H.-M."/>
            <person name="Monk M."/>
            <person name="Kocsube S."/>
            <person name="Drula E."/>
            <person name="Lipzen A."/>
            <person name="Balint B."/>
            <person name="Henrissat B."/>
            <person name="Andreopoulos B."/>
            <person name="Martin F.M."/>
            <person name="Harder C.B."/>
            <person name="Rigling D."/>
            <person name="Ford K.L."/>
            <person name="Foster G.D."/>
            <person name="Pangilinan J."/>
            <person name="Papanicolaou A."/>
            <person name="Barry K."/>
            <person name="LaButti K."/>
            <person name="Viragh M."/>
            <person name="Koriabine M."/>
            <person name="Yan M."/>
            <person name="Riley R."/>
            <person name="Champramary S."/>
            <person name="Plett K.L."/>
            <person name="Tsai I.J."/>
            <person name="Slot J."/>
            <person name="Sipos G."/>
            <person name="Plett J."/>
            <person name="Nagy L.G."/>
            <person name="Grigoriev I.V."/>
        </authorList>
    </citation>
    <scope>NUCLEOTIDE SEQUENCE</scope>
    <source>
        <strain evidence="2">ICMP 16352</strain>
    </source>
</reference>
<feature type="coiled-coil region" evidence="1">
    <location>
        <begin position="52"/>
        <end position="79"/>
    </location>
</feature>
<organism evidence="2 3">
    <name type="scientific">Armillaria novae-zelandiae</name>
    <dbReference type="NCBI Taxonomy" id="153914"/>
    <lineage>
        <taxon>Eukaryota</taxon>
        <taxon>Fungi</taxon>
        <taxon>Dikarya</taxon>
        <taxon>Basidiomycota</taxon>
        <taxon>Agaricomycotina</taxon>
        <taxon>Agaricomycetes</taxon>
        <taxon>Agaricomycetidae</taxon>
        <taxon>Agaricales</taxon>
        <taxon>Marasmiineae</taxon>
        <taxon>Physalacriaceae</taxon>
        <taxon>Armillaria</taxon>
    </lineage>
</organism>
<evidence type="ECO:0000256" key="1">
    <source>
        <dbReference type="SAM" id="Coils"/>
    </source>
</evidence>
<keyword evidence="1" id="KW-0175">Coiled coil</keyword>
<accession>A0AA39UET1</accession>
<proteinExistence type="predicted"/>
<dbReference type="AlphaFoldDB" id="A0AA39UET1"/>
<protein>
    <recommendedName>
        <fullName evidence="4">F-box domain-containing protein</fullName>
    </recommendedName>
</protein>
<dbReference type="Proteomes" id="UP001175227">
    <property type="component" value="Unassembled WGS sequence"/>
</dbReference>
<name>A0AA39UET1_9AGAR</name>
<gene>
    <name evidence="2" type="ORF">IW261DRAFT_1607890</name>
</gene>
<sequence>MLSTCSTCGFLSLSAQESVHDTSSIVTHHPVPLSCTDHRQLQTDIVDLGNDINTIDHQIRRLRASLSDLRRAKKSKKLKLAHARKSAIASIWCLPVEIMIQIINFAADGDYGDIYHGVPWVLSHSCQLWRNIVLSTPETWSRIYIDDTRMRGRGHPFATHLLQTYLTRSKETPLFISINSSNNIDAILQCIVPHHSRLYSLEFDICPPGLKAISRLVVANLPKLTAFHLSVEGVDISGLMAGPNGLDQSVMISLYHALDRPVKAFQHAVALRDVNLYGMLLSYFEMPLKQLTKFAGDIMGLSQYFWLFRDALELTEADIRLWHTEGPSRWDIPASGPLWHARLTRLSLYADIPCLKFIRLPALQYLRIEETRDLREETYNYDVGSDLHIFLRESECPLETLLLEIPPFQLSPPTSMLEACATTLTTLSLRVDLVGARDIYDALTFNGTTCLAPNVKYLSLRDDSSSFSETAGLDRTFRASFHRYSFFRMVQSRCNLSPGRGDVARLRSLALCAPYSSRPTETLEKLAELQHEGLVVDFYGYSRVTR</sequence>
<evidence type="ECO:0000313" key="2">
    <source>
        <dbReference type="EMBL" id="KAK0479549.1"/>
    </source>
</evidence>
<evidence type="ECO:0008006" key="4">
    <source>
        <dbReference type="Google" id="ProtNLM"/>
    </source>
</evidence>
<evidence type="ECO:0000313" key="3">
    <source>
        <dbReference type="Proteomes" id="UP001175227"/>
    </source>
</evidence>